<sequence>MHPQIKIHVQSCFASVTGTDLKKSAASMRSASTLPPPRAHPLWLGGCGGGRGVGPKRTTTGVRGRKKRGIGEEEEEGFGTRSERGAGAPPEAPPPVGGAHVPLRRRPSPWQHLPAGTSSLPGPLDAKLPITDFLSPAPDGYEAPHPLLAGLGPGKPTVNTPQDNVLPGSGLLLLAGKLFHSNWEYLSNPCSAAPLPPGVKFPFAPRPPTTPPGPSPLK</sequence>
<proteinExistence type="predicted"/>
<dbReference type="Proteomes" id="UP001054945">
    <property type="component" value="Unassembled WGS sequence"/>
</dbReference>
<dbReference type="EMBL" id="BPLR01004607">
    <property type="protein sequence ID" value="GIX96087.1"/>
    <property type="molecule type" value="Genomic_DNA"/>
</dbReference>
<evidence type="ECO:0000313" key="2">
    <source>
        <dbReference type="EMBL" id="GIX96087.1"/>
    </source>
</evidence>
<name>A0AAV4PLN6_CAEEX</name>
<gene>
    <name evidence="2" type="ORF">CEXT_452611</name>
</gene>
<keyword evidence="3" id="KW-1185">Reference proteome</keyword>
<accession>A0AAV4PLN6</accession>
<feature type="region of interest" description="Disordered" evidence="1">
    <location>
        <begin position="30"/>
        <end position="108"/>
    </location>
</feature>
<protein>
    <submittedName>
        <fullName evidence="2">Uncharacterized protein</fullName>
    </submittedName>
</protein>
<organism evidence="2 3">
    <name type="scientific">Caerostris extrusa</name>
    <name type="common">Bark spider</name>
    <name type="synonym">Caerostris bankana</name>
    <dbReference type="NCBI Taxonomy" id="172846"/>
    <lineage>
        <taxon>Eukaryota</taxon>
        <taxon>Metazoa</taxon>
        <taxon>Ecdysozoa</taxon>
        <taxon>Arthropoda</taxon>
        <taxon>Chelicerata</taxon>
        <taxon>Arachnida</taxon>
        <taxon>Araneae</taxon>
        <taxon>Araneomorphae</taxon>
        <taxon>Entelegynae</taxon>
        <taxon>Araneoidea</taxon>
        <taxon>Araneidae</taxon>
        <taxon>Caerostris</taxon>
    </lineage>
</organism>
<evidence type="ECO:0000313" key="3">
    <source>
        <dbReference type="Proteomes" id="UP001054945"/>
    </source>
</evidence>
<evidence type="ECO:0000256" key="1">
    <source>
        <dbReference type="SAM" id="MobiDB-lite"/>
    </source>
</evidence>
<reference evidence="2 3" key="1">
    <citation type="submission" date="2021-06" db="EMBL/GenBank/DDBJ databases">
        <title>Caerostris extrusa draft genome.</title>
        <authorList>
            <person name="Kono N."/>
            <person name="Arakawa K."/>
        </authorList>
    </citation>
    <scope>NUCLEOTIDE SEQUENCE [LARGE SCALE GENOMIC DNA]</scope>
</reference>
<dbReference type="AlphaFoldDB" id="A0AAV4PLN6"/>
<comment type="caution">
    <text evidence="2">The sequence shown here is derived from an EMBL/GenBank/DDBJ whole genome shotgun (WGS) entry which is preliminary data.</text>
</comment>